<comment type="similarity">
    <text evidence="2">Belongs to the major facilitator superfamily. EmrB family.</text>
</comment>
<evidence type="ECO:0000313" key="9">
    <source>
        <dbReference type="Proteomes" id="UP000190951"/>
    </source>
</evidence>
<keyword evidence="9" id="KW-1185">Reference proteome</keyword>
<keyword evidence="3" id="KW-0813">Transport</keyword>
<dbReference type="GO" id="GO:0022857">
    <property type="term" value="F:transmembrane transporter activity"/>
    <property type="evidence" value="ECO:0007669"/>
    <property type="project" value="InterPro"/>
</dbReference>
<accession>A0A1S8LUG8</accession>
<evidence type="ECO:0000256" key="7">
    <source>
        <dbReference type="ARBA" id="ARBA00023136"/>
    </source>
</evidence>
<keyword evidence="4" id="KW-1003">Cell membrane</keyword>
<dbReference type="CDD" id="cd17503">
    <property type="entry name" value="MFS_LmrB_MDR_like"/>
    <property type="match status" value="1"/>
</dbReference>
<proteinExistence type="inferred from homology"/>
<comment type="subcellular location">
    <subcellularLocation>
        <location evidence="1">Cell membrane</location>
        <topology evidence="1">Multi-pass membrane protein</topology>
    </subcellularLocation>
</comment>
<keyword evidence="5" id="KW-0812">Transmembrane</keyword>
<evidence type="ECO:0000256" key="3">
    <source>
        <dbReference type="ARBA" id="ARBA00022448"/>
    </source>
</evidence>
<protein>
    <submittedName>
        <fullName evidence="8">Multidrug export protein EmrB</fullName>
    </submittedName>
</protein>
<dbReference type="RefSeq" id="WP_077835157.1">
    <property type="nucleotide sequence ID" value="NZ_CP096984.1"/>
</dbReference>
<dbReference type="InterPro" id="IPR036259">
    <property type="entry name" value="MFS_trans_sf"/>
</dbReference>
<reference evidence="8 9" key="1">
    <citation type="submission" date="2022-04" db="EMBL/GenBank/DDBJ databases">
        <title>Genome sequence of C. roseum typestrain.</title>
        <authorList>
            <person name="Poehlein A."/>
            <person name="Schoch T."/>
            <person name="Duerre P."/>
            <person name="Daniel R."/>
        </authorList>
    </citation>
    <scope>NUCLEOTIDE SEQUENCE [LARGE SCALE GENOMIC DNA]</scope>
    <source>
        <strain evidence="8 9">DSM 7320</strain>
        <plasmid evidence="8 9">p330</plasmid>
    </source>
</reference>
<evidence type="ECO:0000256" key="1">
    <source>
        <dbReference type="ARBA" id="ARBA00004651"/>
    </source>
</evidence>
<dbReference type="EMBL" id="CP096984">
    <property type="protein sequence ID" value="URZ13998.1"/>
    <property type="molecule type" value="Genomic_DNA"/>
</dbReference>
<dbReference type="Gene3D" id="1.20.1720.10">
    <property type="entry name" value="Multidrug resistance protein D"/>
    <property type="match status" value="1"/>
</dbReference>
<evidence type="ECO:0000256" key="4">
    <source>
        <dbReference type="ARBA" id="ARBA00022475"/>
    </source>
</evidence>
<organism evidence="8 9">
    <name type="scientific">Clostridium felsineum</name>
    <dbReference type="NCBI Taxonomy" id="36839"/>
    <lineage>
        <taxon>Bacteria</taxon>
        <taxon>Bacillati</taxon>
        <taxon>Bacillota</taxon>
        <taxon>Clostridia</taxon>
        <taxon>Eubacteriales</taxon>
        <taxon>Clostridiaceae</taxon>
        <taxon>Clostridium</taxon>
    </lineage>
</organism>
<dbReference type="SUPFAM" id="SSF103473">
    <property type="entry name" value="MFS general substrate transporter"/>
    <property type="match status" value="2"/>
</dbReference>
<dbReference type="PANTHER" id="PTHR42718:SF9">
    <property type="entry name" value="MAJOR FACILITATOR SUPERFAMILY MULTIDRUG TRANSPORTER MFSC"/>
    <property type="match status" value="1"/>
</dbReference>
<dbReference type="AlphaFoldDB" id="A0A1S8LUG8"/>
<dbReference type="Proteomes" id="UP000190951">
    <property type="component" value="Plasmid p330"/>
</dbReference>
<dbReference type="InterPro" id="IPR011701">
    <property type="entry name" value="MFS"/>
</dbReference>
<dbReference type="Pfam" id="PF07690">
    <property type="entry name" value="MFS_1"/>
    <property type="match status" value="1"/>
</dbReference>
<dbReference type="PROSITE" id="PS50850">
    <property type="entry name" value="MFS"/>
    <property type="match status" value="1"/>
</dbReference>
<dbReference type="STRING" id="84029.CROST_07030"/>
<gene>
    <name evidence="8" type="primary">emrB_2</name>
    <name evidence="8" type="ORF">CROST_047760</name>
</gene>
<dbReference type="GO" id="GO:0005886">
    <property type="term" value="C:plasma membrane"/>
    <property type="evidence" value="ECO:0007669"/>
    <property type="project" value="UniProtKB-SubCell"/>
</dbReference>
<dbReference type="NCBIfam" id="TIGR00711">
    <property type="entry name" value="efflux_EmrB"/>
    <property type="match status" value="1"/>
</dbReference>
<evidence type="ECO:0000256" key="5">
    <source>
        <dbReference type="ARBA" id="ARBA00022692"/>
    </source>
</evidence>
<geneLocation type="plasmid" evidence="8 9">
    <name>p330</name>
</geneLocation>
<keyword evidence="7" id="KW-0472">Membrane</keyword>
<dbReference type="KEGG" id="crw:CROST_047760"/>
<name>A0A1S8LUG8_9CLOT</name>
<dbReference type="InterPro" id="IPR020846">
    <property type="entry name" value="MFS_dom"/>
</dbReference>
<evidence type="ECO:0000313" key="8">
    <source>
        <dbReference type="EMBL" id="URZ13998.1"/>
    </source>
</evidence>
<dbReference type="PANTHER" id="PTHR42718">
    <property type="entry name" value="MAJOR FACILITATOR SUPERFAMILY MULTIDRUG TRANSPORTER MFSC"/>
    <property type="match status" value="1"/>
</dbReference>
<dbReference type="InterPro" id="IPR004638">
    <property type="entry name" value="EmrB-like"/>
</dbReference>
<sequence length="483" mass="52694">MEKTKEVPYWPMMSAIFLGSFLVSLGTSTINLALPFLMKSFNTNLDTVKWTLTGFMLAMGTMAPITAYLGERFSYKRIYLVSIIGFITASILCILSTSITFLVISRIIQGAFSGMIVPATMAIIYQAVPKERQVSATSLWSMASMFAPAIGPTLSGFLIQYFSWQAIFVINIPIGLIILVLGIKYIPYFKLNVPEFFDSKGFIAIVIGSLGLLIAFSEGETLGWTSLTIVASLVVGILALAIFVYRALTTTSPILDITVFKYKKYSFSVVVYGIVMMSLYAGTLLIPLFLQNIQHLSALDAGIVMLPASLCMALAMPLVGKLYNKLNPRIIIMFGIILVAIGSFAMARLSTNTSKTFVMLWMIVRNVGISFCTMPVTYSGMSVLPKSISGHGSSVNNWLARLVSSLSMAIFASLLTARASMHVTSLIKSGTKQTIAQGSGYVMGINDVFFISFVIILIAVPFSYFLNGKNNKTNNDKITEKAS</sequence>
<evidence type="ECO:0000256" key="6">
    <source>
        <dbReference type="ARBA" id="ARBA00022989"/>
    </source>
</evidence>
<dbReference type="Gene3D" id="1.20.1250.20">
    <property type="entry name" value="MFS general substrate transporter like domains"/>
    <property type="match status" value="1"/>
</dbReference>
<keyword evidence="6" id="KW-1133">Transmembrane helix</keyword>
<keyword evidence="8" id="KW-0614">Plasmid</keyword>
<evidence type="ECO:0000256" key="2">
    <source>
        <dbReference type="ARBA" id="ARBA00008537"/>
    </source>
</evidence>